<dbReference type="EMBL" id="CP036432">
    <property type="protein sequence ID" value="QDV82879.1"/>
    <property type="molecule type" value="Genomic_DNA"/>
</dbReference>
<organism evidence="2 3">
    <name type="scientific">Stieleria magnilauensis</name>
    <dbReference type="NCBI Taxonomy" id="2527963"/>
    <lineage>
        <taxon>Bacteria</taxon>
        <taxon>Pseudomonadati</taxon>
        <taxon>Planctomycetota</taxon>
        <taxon>Planctomycetia</taxon>
        <taxon>Pirellulales</taxon>
        <taxon>Pirellulaceae</taxon>
        <taxon>Stieleria</taxon>
    </lineage>
</organism>
<protein>
    <submittedName>
        <fullName evidence="2">Uncharacterized protein</fullName>
    </submittedName>
</protein>
<dbReference type="Proteomes" id="UP000318081">
    <property type="component" value="Chromosome"/>
</dbReference>
<evidence type="ECO:0000313" key="2">
    <source>
        <dbReference type="EMBL" id="QDV82879.1"/>
    </source>
</evidence>
<evidence type="ECO:0000256" key="1">
    <source>
        <dbReference type="SAM" id="MobiDB-lite"/>
    </source>
</evidence>
<accession>A0ABX5XLV7</accession>
<evidence type="ECO:0000313" key="3">
    <source>
        <dbReference type="Proteomes" id="UP000318081"/>
    </source>
</evidence>
<name>A0ABX5XLV7_9BACT</name>
<gene>
    <name evidence="2" type="ORF">TBK1r_18110</name>
</gene>
<proteinExistence type="predicted"/>
<feature type="region of interest" description="Disordered" evidence="1">
    <location>
        <begin position="1"/>
        <end position="28"/>
    </location>
</feature>
<keyword evidence="3" id="KW-1185">Reference proteome</keyword>
<reference evidence="2 3" key="1">
    <citation type="submission" date="2019-02" db="EMBL/GenBank/DDBJ databases">
        <title>Deep-cultivation of Planctomycetes and their phenomic and genomic characterization uncovers novel biology.</title>
        <authorList>
            <person name="Wiegand S."/>
            <person name="Jogler M."/>
            <person name="Boedeker C."/>
            <person name="Pinto D."/>
            <person name="Vollmers J."/>
            <person name="Rivas-Marin E."/>
            <person name="Kohn T."/>
            <person name="Peeters S.H."/>
            <person name="Heuer A."/>
            <person name="Rast P."/>
            <person name="Oberbeckmann S."/>
            <person name="Bunk B."/>
            <person name="Jeske O."/>
            <person name="Meyerdierks A."/>
            <person name="Storesund J.E."/>
            <person name="Kallscheuer N."/>
            <person name="Luecker S."/>
            <person name="Lage O.M."/>
            <person name="Pohl T."/>
            <person name="Merkel B.J."/>
            <person name="Hornburger P."/>
            <person name="Mueller R.-W."/>
            <person name="Bruemmer F."/>
            <person name="Labrenz M."/>
            <person name="Spormann A.M."/>
            <person name="Op den Camp H."/>
            <person name="Overmann J."/>
            <person name="Amann R."/>
            <person name="Jetten M.S.M."/>
            <person name="Mascher T."/>
            <person name="Medema M.H."/>
            <person name="Devos D.P."/>
            <person name="Kaster A.-K."/>
            <person name="Ovreas L."/>
            <person name="Rohde M."/>
            <person name="Galperin M.Y."/>
            <person name="Jogler C."/>
        </authorList>
    </citation>
    <scope>NUCLEOTIDE SEQUENCE [LARGE SCALE GENOMIC DNA]</scope>
    <source>
        <strain evidence="2 3">TBK1r</strain>
    </source>
</reference>
<sequence length="65" mass="6687">MEFESKQPVNESKPDAETTKPIARTGNQSRRLLITAAIATPAIIATSAQTARANGTSPSASSTGS</sequence>